<evidence type="ECO:0000313" key="2">
    <source>
        <dbReference type="EMBL" id="MRG94985.1"/>
    </source>
</evidence>
<feature type="signal peptide" evidence="1">
    <location>
        <begin position="1"/>
        <end position="25"/>
    </location>
</feature>
<gene>
    <name evidence="2" type="ORF">GF068_24135</name>
</gene>
<evidence type="ECO:0000256" key="1">
    <source>
        <dbReference type="SAM" id="SignalP"/>
    </source>
</evidence>
<name>A0A6N7PXM9_9BACT</name>
<proteinExistence type="predicted"/>
<reference evidence="2 3" key="1">
    <citation type="submission" date="2019-10" db="EMBL/GenBank/DDBJ databases">
        <title>A soil myxobacterium in the family Polyangiaceae.</title>
        <authorList>
            <person name="Li Y."/>
            <person name="Wang J."/>
        </authorList>
    </citation>
    <scope>NUCLEOTIDE SEQUENCE [LARGE SCALE GENOMIC DNA]</scope>
    <source>
        <strain evidence="2 3">DSM 14734</strain>
    </source>
</reference>
<dbReference type="Proteomes" id="UP000440224">
    <property type="component" value="Unassembled WGS sequence"/>
</dbReference>
<dbReference type="RefSeq" id="WP_153821771.1">
    <property type="nucleotide sequence ID" value="NZ_WJIE01000006.1"/>
</dbReference>
<keyword evidence="3" id="KW-1185">Reference proteome</keyword>
<accession>A0A6N7PXM9</accession>
<dbReference type="PROSITE" id="PS51257">
    <property type="entry name" value="PROKAR_LIPOPROTEIN"/>
    <property type="match status" value="1"/>
</dbReference>
<comment type="caution">
    <text evidence="2">The sequence shown here is derived from an EMBL/GenBank/DDBJ whole genome shotgun (WGS) entry which is preliminary data.</text>
</comment>
<dbReference type="EMBL" id="WJIE01000006">
    <property type="protein sequence ID" value="MRG94985.1"/>
    <property type="molecule type" value="Genomic_DNA"/>
</dbReference>
<dbReference type="OrthoDB" id="5497493at2"/>
<dbReference type="SUPFAM" id="SSF47240">
    <property type="entry name" value="Ferritin-like"/>
    <property type="match status" value="1"/>
</dbReference>
<sequence length="437" mass="46053">MARSNHVGKILRHVLALSIAPAAVACGIDTSGFEPLVCGPADGTRYLSDLRPSEELDYMELVDIGEGGIGERRPIDSFGEKCGSATDAAACEAAIDAASSMQGFRLGDCVDFCPRHVLVTNAADAVDVLDTKEAVLALIRPIDSEGEAVLAASLAGYRIPCNDSDEGGVRAASSGFEVLGTKYTAVCDPIERTLYRLAVDADGNVTEVESAVIESEAGACIGRRPAGLARRKARGSTRVGAYLASVAHLEAASVDAFGALAAELSHHGAPRALVERAEIARRDEVRHARVMRRLASRHGGRFRAPSVAKQASRSLEAIALDNAVEGCVRETFGALVGMWQARAAKDPAVRRAMRRIALDEARHASLAWAIDEWIRPRLDAAARARIEAARLATLDAVAAEARAGNAPELVTTLGLPDGAAGERLARHFKDAVLALSA</sequence>
<keyword evidence="1" id="KW-0732">Signal</keyword>
<evidence type="ECO:0000313" key="3">
    <source>
        <dbReference type="Proteomes" id="UP000440224"/>
    </source>
</evidence>
<organism evidence="2 3">
    <name type="scientific">Polyangium spumosum</name>
    <dbReference type="NCBI Taxonomy" id="889282"/>
    <lineage>
        <taxon>Bacteria</taxon>
        <taxon>Pseudomonadati</taxon>
        <taxon>Myxococcota</taxon>
        <taxon>Polyangia</taxon>
        <taxon>Polyangiales</taxon>
        <taxon>Polyangiaceae</taxon>
        <taxon>Polyangium</taxon>
    </lineage>
</organism>
<feature type="chain" id="PRO_5026872328" evidence="1">
    <location>
        <begin position="26"/>
        <end position="437"/>
    </location>
</feature>
<dbReference type="AlphaFoldDB" id="A0A6N7PXM9"/>
<dbReference type="InterPro" id="IPR009078">
    <property type="entry name" value="Ferritin-like_SF"/>
</dbReference>
<dbReference type="CDD" id="cd00657">
    <property type="entry name" value="Ferritin_like"/>
    <property type="match status" value="1"/>
</dbReference>
<protein>
    <submittedName>
        <fullName evidence="2">Ferritin-like domain-containing protein</fullName>
    </submittedName>
</protein>